<evidence type="ECO:0000256" key="2">
    <source>
        <dbReference type="ARBA" id="ARBA00022487"/>
    </source>
</evidence>
<name>W3X992_PESFW</name>
<dbReference type="HOGENOM" id="CLU_014819_2_1_1"/>
<evidence type="ECO:0000256" key="7">
    <source>
        <dbReference type="ARBA" id="ARBA00023157"/>
    </source>
</evidence>
<keyword evidence="2" id="KW-0719">Serine esterase</keyword>
<feature type="chain" id="PRO_5005150189" description="Carboxylic ester hydrolase" evidence="8">
    <location>
        <begin position="22"/>
        <end position="567"/>
    </location>
</feature>
<accession>W3X992</accession>
<dbReference type="InterPro" id="IPR011118">
    <property type="entry name" value="Tannase/feruloyl_esterase"/>
</dbReference>
<dbReference type="EMBL" id="KI912111">
    <property type="protein sequence ID" value="ETS82688.1"/>
    <property type="molecule type" value="Genomic_DNA"/>
</dbReference>
<keyword evidence="5 8" id="KW-0378">Hydrolase</keyword>
<gene>
    <name evidence="9" type="ORF">PFICI_04564</name>
</gene>
<evidence type="ECO:0000256" key="4">
    <source>
        <dbReference type="ARBA" id="ARBA00022729"/>
    </source>
</evidence>
<evidence type="ECO:0000256" key="8">
    <source>
        <dbReference type="RuleBase" id="RU361238"/>
    </source>
</evidence>
<evidence type="ECO:0000313" key="9">
    <source>
        <dbReference type="EMBL" id="ETS82688.1"/>
    </source>
</evidence>
<dbReference type="RefSeq" id="XP_007831336.1">
    <property type="nucleotide sequence ID" value="XM_007833145.1"/>
</dbReference>
<keyword evidence="3" id="KW-0479">Metal-binding</keyword>
<dbReference type="OrthoDB" id="3039123at2759"/>
<keyword evidence="7" id="KW-1015">Disulfide bond</keyword>
<keyword evidence="4 8" id="KW-0732">Signal</keyword>
<dbReference type="Pfam" id="PF07519">
    <property type="entry name" value="Tannase"/>
    <property type="match status" value="1"/>
</dbReference>
<dbReference type="Proteomes" id="UP000030651">
    <property type="component" value="Unassembled WGS sequence"/>
</dbReference>
<dbReference type="GeneID" id="19269577"/>
<dbReference type="OMA" id="KIYTYYQ"/>
<evidence type="ECO:0000256" key="1">
    <source>
        <dbReference type="ARBA" id="ARBA00006249"/>
    </source>
</evidence>
<organism evidence="9 10">
    <name type="scientific">Pestalotiopsis fici (strain W106-1 / CGMCC3.15140)</name>
    <dbReference type="NCBI Taxonomy" id="1229662"/>
    <lineage>
        <taxon>Eukaryota</taxon>
        <taxon>Fungi</taxon>
        <taxon>Dikarya</taxon>
        <taxon>Ascomycota</taxon>
        <taxon>Pezizomycotina</taxon>
        <taxon>Sordariomycetes</taxon>
        <taxon>Xylariomycetidae</taxon>
        <taxon>Amphisphaeriales</taxon>
        <taxon>Sporocadaceae</taxon>
        <taxon>Pestalotiopsis</taxon>
    </lineage>
</organism>
<dbReference type="KEGG" id="pfy:PFICI_04564"/>
<reference evidence="10" key="1">
    <citation type="journal article" date="2015" name="BMC Genomics">
        <title>Genomic and transcriptomic analysis of the endophytic fungus Pestalotiopsis fici reveals its lifestyle and high potential for synthesis of natural products.</title>
        <authorList>
            <person name="Wang X."/>
            <person name="Zhang X."/>
            <person name="Liu L."/>
            <person name="Xiang M."/>
            <person name="Wang W."/>
            <person name="Sun X."/>
            <person name="Che Y."/>
            <person name="Guo L."/>
            <person name="Liu G."/>
            <person name="Guo L."/>
            <person name="Wang C."/>
            <person name="Yin W.B."/>
            <person name="Stadler M."/>
            <person name="Zhang X."/>
            <person name="Liu X."/>
        </authorList>
    </citation>
    <scope>NUCLEOTIDE SEQUENCE [LARGE SCALE GENOMIC DNA]</scope>
    <source>
        <strain evidence="10">W106-1 / CGMCC3.15140</strain>
    </source>
</reference>
<dbReference type="eggNOG" id="ENOG502QU7M">
    <property type="taxonomic scope" value="Eukaryota"/>
</dbReference>
<evidence type="ECO:0000256" key="5">
    <source>
        <dbReference type="ARBA" id="ARBA00022801"/>
    </source>
</evidence>
<protein>
    <recommendedName>
        <fullName evidence="8">Carboxylic ester hydrolase</fullName>
        <ecNumber evidence="8">3.1.1.-</ecNumber>
    </recommendedName>
</protein>
<dbReference type="SUPFAM" id="SSF53474">
    <property type="entry name" value="alpha/beta-Hydrolases"/>
    <property type="match status" value="1"/>
</dbReference>
<dbReference type="InterPro" id="IPR029058">
    <property type="entry name" value="AB_hydrolase_fold"/>
</dbReference>
<dbReference type="AlphaFoldDB" id="W3X992"/>
<sequence length="567" mass="61397">MQMIYYSFLLGAIGALGATLADFCTQDHVQESLPQGVLPGVTFDAASITANAVSNQTVTGGSNFPGGTISYCNVTFQYAHANLDETIILMYWLPDPAEFQGRFLATGGGGLAISSGSSYLPGGILYGATAGTTDGGYGGFQSSLDNVVLAGNGSLQWNYITLHGYQAIHEMTVIGKSFTGNFYDYNDKIYTYYQGCSEGGREGWSQAQKFGAEYDGIIAGAPAFHYAQLQTTHIFPSVAEQTLDYYPPPCELSTITSGIVTACDPLDGKADGVIARSDLCRLDFNISTLLGTPYYCNATSTRPVQDGTVSAQALELVDIIMAGLHNSKGELVWVQHEPGAGFSDATTTYDQTTGTWKYSIPAIGGDYVTRFIQQVELSNLPNLDNVTYDTLSGWIIESMYTYMSTLQTTYPDLTDLQQGGGKIIHYHGEQDGSIATGSSVIYREAVRQVMFPGLSYNESNSKLDEFYRFYLIPGAGHCGPNTAQPNGPFPQTVIQTIIDWVENAIAPETLNGTVLQGQNQGQNQQICAWPLRPFWQDGSTLACEYDQTSIDSWTTAADLNAYKTAFY</sequence>
<dbReference type="EC" id="3.1.1.-" evidence="8"/>
<comment type="similarity">
    <text evidence="1 8">Belongs to the tannase family.</text>
</comment>
<dbReference type="GO" id="GO:0030600">
    <property type="term" value="F:feruloyl esterase activity"/>
    <property type="evidence" value="ECO:0007669"/>
    <property type="project" value="UniProtKB-ARBA"/>
</dbReference>
<dbReference type="InParanoid" id="W3X992"/>
<dbReference type="PANTHER" id="PTHR33938:SF16">
    <property type="entry name" value="CARBOXYLIC ESTER HYDROLASE"/>
    <property type="match status" value="1"/>
</dbReference>
<evidence type="ECO:0000256" key="6">
    <source>
        <dbReference type="ARBA" id="ARBA00022837"/>
    </source>
</evidence>
<evidence type="ECO:0000313" key="10">
    <source>
        <dbReference type="Proteomes" id="UP000030651"/>
    </source>
</evidence>
<keyword evidence="10" id="KW-1185">Reference proteome</keyword>
<dbReference type="PANTHER" id="PTHR33938">
    <property type="entry name" value="FERULOYL ESTERASE B-RELATED"/>
    <property type="match status" value="1"/>
</dbReference>
<evidence type="ECO:0000256" key="3">
    <source>
        <dbReference type="ARBA" id="ARBA00022723"/>
    </source>
</evidence>
<feature type="signal peptide" evidence="8">
    <location>
        <begin position="1"/>
        <end position="21"/>
    </location>
</feature>
<dbReference type="GO" id="GO:0046872">
    <property type="term" value="F:metal ion binding"/>
    <property type="evidence" value="ECO:0007669"/>
    <property type="project" value="UniProtKB-KW"/>
</dbReference>
<proteinExistence type="inferred from homology"/>
<keyword evidence="6" id="KW-0106">Calcium</keyword>